<sequence length="123" mass="14220">CTANDIKEEPVEFKDEHIDFIDDVQPFETPREIKEESVEIKDDPIDDFSDINQEDPITDMYYPSTGTARPINQFTPRMNCYVSSKTTSAKKLGISSGITWRGIHSHQRIKSLNINRIHFSKMQ</sequence>
<feature type="compositionally biased region" description="Acidic residues" evidence="1">
    <location>
        <begin position="44"/>
        <end position="57"/>
    </location>
</feature>
<proteinExistence type="predicted"/>
<organism evidence="2 3">
    <name type="scientific">Pristionchus mayeri</name>
    <dbReference type="NCBI Taxonomy" id="1317129"/>
    <lineage>
        <taxon>Eukaryota</taxon>
        <taxon>Metazoa</taxon>
        <taxon>Ecdysozoa</taxon>
        <taxon>Nematoda</taxon>
        <taxon>Chromadorea</taxon>
        <taxon>Rhabditida</taxon>
        <taxon>Rhabditina</taxon>
        <taxon>Diplogasteromorpha</taxon>
        <taxon>Diplogasteroidea</taxon>
        <taxon>Neodiplogasteridae</taxon>
        <taxon>Pristionchus</taxon>
    </lineage>
</organism>
<gene>
    <name evidence="2" type="ORF">PMAYCL1PPCAC_13811</name>
</gene>
<feature type="compositionally biased region" description="Basic and acidic residues" evidence="1">
    <location>
        <begin position="31"/>
        <end position="43"/>
    </location>
</feature>
<feature type="region of interest" description="Disordered" evidence="1">
    <location>
        <begin position="31"/>
        <end position="64"/>
    </location>
</feature>
<evidence type="ECO:0000256" key="1">
    <source>
        <dbReference type="SAM" id="MobiDB-lite"/>
    </source>
</evidence>
<comment type="caution">
    <text evidence="2">The sequence shown here is derived from an EMBL/GenBank/DDBJ whole genome shotgun (WGS) entry which is preliminary data.</text>
</comment>
<protein>
    <submittedName>
        <fullName evidence="2">Uncharacterized protein</fullName>
    </submittedName>
</protein>
<accession>A0AAN4ZRC6</accession>
<evidence type="ECO:0000313" key="3">
    <source>
        <dbReference type="Proteomes" id="UP001328107"/>
    </source>
</evidence>
<keyword evidence="3" id="KW-1185">Reference proteome</keyword>
<name>A0AAN4ZRC6_9BILA</name>
<dbReference type="AlphaFoldDB" id="A0AAN4ZRC6"/>
<reference evidence="3" key="1">
    <citation type="submission" date="2022-10" db="EMBL/GenBank/DDBJ databases">
        <title>Genome assembly of Pristionchus species.</title>
        <authorList>
            <person name="Yoshida K."/>
            <person name="Sommer R.J."/>
        </authorList>
    </citation>
    <scope>NUCLEOTIDE SEQUENCE [LARGE SCALE GENOMIC DNA]</scope>
    <source>
        <strain evidence="3">RS5460</strain>
    </source>
</reference>
<dbReference type="EMBL" id="BTRK01000003">
    <property type="protein sequence ID" value="GMR43616.1"/>
    <property type="molecule type" value="Genomic_DNA"/>
</dbReference>
<evidence type="ECO:0000313" key="2">
    <source>
        <dbReference type="EMBL" id="GMR43616.1"/>
    </source>
</evidence>
<feature type="non-terminal residue" evidence="2">
    <location>
        <position position="1"/>
    </location>
</feature>
<dbReference type="Proteomes" id="UP001328107">
    <property type="component" value="Unassembled WGS sequence"/>
</dbReference>